<dbReference type="Pfam" id="PF14538">
    <property type="entry name" value="Raptor_N"/>
    <property type="match status" value="1"/>
</dbReference>
<evidence type="ECO:0000313" key="7">
    <source>
        <dbReference type="EMBL" id="KAL1519483.1"/>
    </source>
</evidence>
<dbReference type="InterPro" id="IPR004083">
    <property type="entry name" value="Raptor"/>
</dbReference>
<dbReference type="InterPro" id="IPR015943">
    <property type="entry name" value="WD40/YVTN_repeat-like_dom_sf"/>
</dbReference>
<feature type="compositionally biased region" description="Low complexity" evidence="5">
    <location>
        <begin position="983"/>
        <end position="1000"/>
    </location>
</feature>
<dbReference type="SMART" id="SM01302">
    <property type="entry name" value="Raptor_N"/>
    <property type="match status" value="1"/>
</dbReference>
<dbReference type="Gene3D" id="2.130.10.10">
    <property type="entry name" value="YVTN repeat-like/Quinoprotein amine dehydrogenase"/>
    <property type="match status" value="2"/>
</dbReference>
<evidence type="ECO:0000313" key="8">
    <source>
        <dbReference type="Proteomes" id="UP001515480"/>
    </source>
</evidence>
<dbReference type="SMART" id="SM00320">
    <property type="entry name" value="WD40"/>
    <property type="match status" value="7"/>
</dbReference>
<dbReference type="InterPro" id="IPR016024">
    <property type="entry name" value="ARM-type_fold"/>
</dbReference>
<keyword evidence="8" id="KW-1185">Reference proteome</keyword>
<feature type="repeat" description="WD" evidence="4">
    <location>
        <begin position="1442"/>
        <end position="1483"/>
    </location>
</feature>
<feature type="region of interest" description="Disordered" evidence="5">
    <location>
        <begin position="788"/>
        <end position="841"/>
    </location>
</feature>
<evidence type="ECO:0000256" key="2">
    <source>
        <dbReference type="ARBA" id="ARBA00022574"/>
    </source>
</evidence>
<dbReference type="PROSITE" id="PS50082">
    <property type="entry name" value="WD_REPEATS_2"/>
    <property type="match status" value="1"/>
</dbReference>
<gene>
    <name evidence="7" type="ORF">AB1Y20_023001</name>
</gene>
<dbReference type="PANTHER" id="PTHR12848:SF16">
    <property type="entry name" value="REGULATORY-ASSOCIATED PROTEIN OF MTOR"/>
    <property type="match status" value="1"/>
</dbReference>
<feature type="compositionally biased region" description="Basic and acidic residues" evidence="5">
    <location>
        <begin position="1003"/>
        <end position="1013"/>
    </location>
</feature>
<feature type="domain" description="Raptor N-terminal CASPase-like" evidence="6">
    <location>
        <begin position="85"/>
        <end position="240"/>
    </location>
</feature>
<dbReference type="InterPro" id="IPR011989">
    <property type="entry name" value="ARM-like"/>
</dbReference>
<comment type="caution">
    <text evidence="7">The sequence shown here is derived from an EMBL/GenBank/DDBJ whole genome shotgun (WGS) entry which is preliminary data.</text>
</comment>
<proteinExistence type="inferred from homology"/>
<organism evidence="7 8">
    <name type="scientific">Prymnesium parvum</name>
    <name type="common">Toxic golden alga</name>
    <dbReference type="NCBI Taxonomy" id="97485"/>
    <lineage>
        <taxon>Eukaryota</taxon>
        <taxon>Haptista</taxon>
        <taxon>Haptophyta</taxon>
        <taxon>Prymnesiophyceae</taxon>
        <taxon>Prymnesiales</taxon>
        <taxon>Prymnesiaceae</taxon>
        <taxon>Prymnesium</taxon>
    </lineage>
</organism>
<dbReference type="GO" id="GO:0071230">
    <property type="term" value="P:cellular response to amino acid stimulus"/>
    <property type="evidence" value="ECO:0007669"/>
    <property type="project" value="TreeGrafter"/>
</dbReference>
<comment type="similarity">
    <text evidence="1">Belongs to the WD repeat RAPTOR family.</text>
</comment>
<evidence type="ECO:0000256" key="3">
    <source>
        <dbReference type="ARBA" id="ARBA00022737"/>
    </source>
</evidence>
<keyword evidence="3" id="KW-0677">Repeat</keyword>
<dbReference type="Proteomes" id="UP001515480">
    <property type="component" value="Unassembled WGS sequence"/>
</dbReference>
<reference evidence="7 8" key="1">
    <citation type="journal article" date="2024" name="Science">
        <title>Giant polyketide synthase enzymes in the biosynthesis of giant marine polyether toxins.</title>
        <authorList>
            <person name="Fallon T.R."/>
            <person name="Shende V.V."/>
            <person name="Wierzbicki I.H."/>
            <person name="Pendleton A.L."/>
            <person name="Watervoot N.F."/>
            <person name="Auber R.P."/>
            <person name="Gonzalez D.J."/>
            <person name="Wisecaver J.H."/>
            <person name="Moore B.S."/>
        </authorList>
    </citation>
    <scope>NUCLEOTIDE SEQUENCE [LARGE SCALE GENOMIC DNA]</scope>
    <source>
        <strain evidence="7 8">12B1</strain>
    </source>
</reference>
<keyword evidence="2 4" id="KW-0853">WD repeat</keyword>
<protein>
    <recommendedName>
        <fullName evidence="6">Raptor N-terminal CASPase-like domain-containing protein</fullName>
    </recommendedName>
</protein>
<dbReference type="SUPFAM" id="SSF48371">
    <property type="entry name" value="ARM repeat"/>
    <property type="match status" value="1"/>
</dbReference>
<dbReference type="GO" id="GO:0009267">
    <property type="term" value="P:cellular response to starvation"/>
    <property type="evidence" value="ECO:0007669"/>
    <property type="project" value="TreeGrafter"/>
</dbReference>
<feature type="region of interest" description="Disordered" evidence="5">
    <location>
        <begin position="983"/>
        <end position="1085"/>
    </location>
</feature>
<dbReference type="InterPro" id="IPR036322">
    <property type="entry name" value="WD40_repeat_dom_sf"/>
</dbReference>
<dbReference type="EMBL" id="JBGBPQ010000009">
    <property type="protein sequence ID" value="KAL1519483.1"/>
    <property type="molecule type" value="Genomic_DNA"/>
</dbReference>
<dbReference type="PRINTS" id="PR01547">
    <property type="entry name" value="YEAST176DUF"/>
</dbReference>
<dbReference type="InterPro" id="IPR001680">
    <property type="entry name" value="WD40_rpt"/>
</dbReference>
<dbReference type="GO" id="GO:0031929">
    <property type="term" value="P:TOR signaling"/>
    <property type="evidence" value="ECO:0007669"/>
    <property type="project" value="InterPro"/>
</dbReference>
<dbReference type="InterPro" id="IPR029347">
    <property type="entry name" value="Raptor_N"/>
</dbReference>
<feature type="region of interest" description="Disordered" evidence="5">
    <location>
        <begin position="696"/>
        <end position="721"/>
    </location>
</feature>
<evidence type="ECO:0000256" key="1">
    <source>
        <dbReference type="ARBA" id="ARBA00009257"/>
    </source>
</evidence>
<dbReference type="GO" id="GO:0010506">
    <property type="term" value="P:regulation of autophagy"/>
    <property type="evidence" value="ECO:0007669"/>
    <property type="project" value="TreeGrafter"/>
</dbReference>
<dbReference type="Gene3D" id="1.25.10.10">
    <property type="entry name" value="Leucine-rich Repeat Variant"/>
    <property type="match status" value="1"/>
</dbReference>
<feature type="region of interest" description="Disordered" evidence="5">
    <location>
        <begin position="1"/>
        <end position="28"/>
    </location>
</feature>
<sequence>MSLERIPSLARTQPPRRPAREVSDASTCAASRRADAADQYDRQQVWRYVLDKIFQEPRHELLLLPSGAGGWQELAAVQPWRLGDRMKTVAAVLALCLNVGVDPPDVIRPSRCARLHCWEDPEEHPQQKFVELIGKALQAQYELWQPRARYRVCADPTAEEVKKACCGLRRTHSGREERLLFHYNGYGVPRPSRSGEIWAFNRAYTQYVPILPISLQQWIGTPCVLVLDCSNAGRVIDAFEALQETEPHLLNGATLGDEIIILAACGAEADLPSNPLLPADLFTCCLTTPLRVALRHACRSELLQLADDAISTLPGQLNDRRSPLGELNWVFTAVTDSIAWELLPRDVFRRLFRQDLLLASLFRNFLLAQRIMHDLGLQPLSVPALPMMHHHPLWDNFDLVVESAICDAVARRNPSPSAGPVSPSPFFAEQLTAFEVWLKLSSAGCHGHPPAQLPILLQVLLSPTHRLRALLLLGSFVGLGAWAVGETLSVGIFPYVLKLLTSPGGELRSSLLYLWARILLHDISCQADLLRDSAHAFFVEELKERSPPPPPLHRVLALFVLSGVCERYADGQASCIDLELPELLVALLDSEGGEADAAAAAAAAAAAPPRRQRSRHDSSDSAYAEGLADERTLLLHWACLCASQLCDRCERAQDAAHAAGLSGRLLLLLRRAEPELRGVALHALCCLVTPPPPPTSAESTGAQCSQGSSAGGGATPSDASSEVARDDGWRLLVGAATMARLADGSALVRAWLVHLLALLTRRYAARCRAACHQLLLLRSFRVEGVVRPPAAASVAPSPRPAPRHARGEEAWRGTPHSARREPPELTSRGSGGVEEEEGPPMLAERQVSQAADFPAAQLGTRPLPSLSLGGAPEGTRLQPTLSSEILSHGYVAKQAASLEASLFSAALESDEAARDGEMEALAHTAAAAVAASMSKCNVLLEPNPDALDTACIKLCAGLIVLSRDAFPAVAKTAQHALHSLVPPADASSSLPAAASHATLAHSRRAELAAEHAHRSGSPIALPRANTPSERSIGGVGASATRSPGPGVLLSRRRVAEEPGHASGALIDDEAHEVQRSAADAPDMPQVSMSSLPAIAAESPAPVDIGGDVYKWSCHQLVTAFPRIDESGNILPYAPPEAPLPEPTEWLQQLPADTSDAAASSPVLRYWGRGPVEREHTKSQELRCEEQLAVLDGGSPRSSALVLHSSRPLLVNVSAREEVSVWDYVKRQRQNAFANGNPAGSRCTSTVLLGSDSQFLAIGSTEGAVRVWRSWELAGEQQLLNSWQAVDQPSETARDPWAHALCLTWQPQLSLLTASRGGSPWLRLWDLHHERCSQQILVGAADGPYVTNICSDAHSPLLVAGGSNGSVVLLDPRMPSSCAAVAQYAGSASSSPIVSVCLQSCANPWLASGSSTGEIKVWEPRTSSSSILAPSSAVQSSANLYSISAHKSGLSTLTLHPTVPLLASGSRSQFIKLFDVSTLRESSQARELSTIRYFDGFLGARIGPVTTLCFHPQKVLLGVGAIDSVVSMYSA</sequence>
<feature type="region of interest" description="Disordered" evidence="5">
    <location>
        <begin position="599"/>
        <end position="621"/>
    </location>
</feature>
<dbReference type="GO" id="GO:0031931">
    <property type="term" value="C:TORC1 complex"/>
    <property type="evidence" value="ECO:0007669"/>
    <property type="project" value="InterPro"/>
</dbReference>
<dbReference type="SUPFAM" id="SSF50978">
    <property type="entry name" value="WD40 repeat-like"/>
    <property type="match status" value="1"/>
</dbReference>
<dbReference type="GO" id="GO:0030674">
    <property type="term" value="F:protein-macromolecule adaptor activity"/>
    <property type="evidence" value="ECO:0007669"/>
    <property type="project" value="TreeGrafter"/>
</dbReference>
<feature type="compositionally biased region" description="Low complexity" evidence="5">
    <location>
        <begin position="699"/>
        <end position="708"/>
    </location>
</feature>
<dbReference type="Pfam" id="PF00400">
    <property type="entry name" value="WD40"/>
    <property type="match status" value="1"/>
</dbReference>
<dbReference type="PANTHER" id="PTHR12848">
    <property type="entry name" value="REGULATORY-ASSOCIATED PROTEIN OF MTOR"/>
    <property type="match status" value="1"/>
</dbReference>
<evidence type="ECO:0000256" key="5">
    <source>
        <dbReference type="SAM" id="MobiDB-lite"/>
    </source>
</evidence>
<evidence type="ECO:0000259" key="6">
    <source>
        <dbReference type="SMART" id="SM01302"/>
    </source>
</evidence>
<dbReference type="GO" id="GO:0030307">
    <property type="term" value="P:positive regulation of cell growth"/>
    <property type="evidence" value="ECO:0007669"/>
    <property type="project" value="TreeGrafter"/>
</dbReference>
<dbReference type="GO" id="GO:0005737">
    <property type="term" value="C:cytoplasm"/>
    <property type="evidence" value="ECO:0007669"/>
    <property type="project" value="TreeGrafter"/>
</dbReference>
<evidence type="ECO:0000256" key="4">
    <source>
        <dbReference type="PROSITE-ProRule" id="PRU00221"/>
    </source>
</evidence>
<name>A0AB34JDP1_PRYPA</name>
<accession>A0AB34JDP1</accession>